<protein>
    <submittedName>
        <fullName evidence="7">Oxidoreductase</fullName>
    </submittedName>
</protein>
<evidence type="ECO:0000256" key="2">
    <source>
        <dbReference type="ARBA" id="ARBA00022630"/>
    </source>
</evidence>
<dbReference type="InterPro" id="IPR016156">
    <property type="entry name" value="FAD/NAD-linked_Rdtase_dimer_sf"/>
</dbReference>
<accession>A0A3S3ARY9</accession>
<dbReference type="AlphaFoldDB" id="A0A3S3ARY9"/>
<gene>
    <name evidence="7" type="ORF">EGT67_03730</name>
</gene>
<keyword evidence="2" id="KW-0285">Flavoprotein</keyword>
<dbReference type="GO" id="GO:0005737">
    <property type="term" value="C:cytoplasm"/>
    <property type="evidence" value="ECO:0007669"/>
    <property type="project" value="TreeGrafter"/>
</dbReference>
<dbReference type="PANTHER" id="PTHR43557:SF2">
    <property type="entry name" value="RIESKE DOMAIN-CONTAINING PROTEIN-RELATED"/>
    <property type="match status" value="1"/>
</dbReference>
<dbReference type="EMBL" id="RKLP01000001">
    <property type="protein sequence ID" value="RVW11525.1"/>
    <property type="molecule type" value="Genomic_DNA"/>
</dbReference>
<dbReference type="InterPro" id="IPR028202">
    <property type="entry name" value="Reductase_C"/>
</dbReference>
<dbReference type="OrthoDB" id="4213189at2"/>
<evidence type="ECO:0000313" key="7">
    <source>
        <dbReference type="EMBL" id="RVW11525.1"/>
    </source>
</evidence>
<dbReference type="RefSeq" id="WP_127914648.1">
    <property type="nucleotide sequence ID" value="NZ_RKLP01000001.1"/>
</dbReference>
<organism evidence="7 8">
    <name type="scientific">Prescottella agglutinans</name>
    <dbReference type="NCBI Taxonomy" id="1644129"/>
    <lineage>
        <taxon>Bacteria</taxon>
        <taxon>Bacillati</taxon>
        <taxon>Actinomycetota</taxon>
        <taxon>Actinomycetes</taxon>
        <taxon>Mycobacteriales</taxon>
        <taxon>Nocardiaceae</taxon>
        <taxon>Prescottella</taxon>
    </lineage>
</organism>
<dbReference type="InterPro" id="IPR023753">
    <property type="entry name" value="FAD/NAD-binding_dom"/>
</dbReference>
<keyword evidence="4" id="KW-0560">Oxidoreductase</keyword>
<sequence>MSTLERTPERIVVVGGGLAGVSAAGELRNRGFDGEITLVDGGPAPYDRPPLSKAFMFGTADESDLALAKPDWYVTQRITLCTGAPVTALKPDEGVVELADGTRLDADVTILTTGAGARPLPVPGGDLPQVHLLRTIDDARALKARLVPGARLVVIGAGLIGAETASAALQLGAQVTLVDPTDPPIVPAVGPEMARYLHDQHAEHGIAVHTAGVTEIRETGDSVTVVLTTGEELAADAVLVGIGSIPSTELAESAGLDVDGGVLVDENFRTSHPAVFAAGDVARRRESDGTLHRREEHWEAAQLNGRAVAARVLGQEPEPECAGWFWSDRHGIHVQGVGSMTAEGETVIRPHPDDAARPQMVFRVRGNTLVGAAFIDGGPAVRAARIIIDRALPVDPTALADPSVNLRKLAKG</sequence>
<dbReference type="InterPro" id="IPR050446">
    <property type="entry name" value="FAD-oxidoreductase/Apoptosis"/>
</dbReference>
<comment type="cofactor">
    <cofactor evidence="1">
        <name>FAD</name>
        <dbReference type="ChEBI" id="CHEBI:57692"/>
    </cofactor>
</comment>
<dbReference type="Pfam" id="PF14759">
    <property type="entry name" value="Reductase_C"/>
    <property type="match status" value="1"/>
</dbReference>
<name>A0A3S3ARY9_9NOCA</name>
<comment type="caution">
    <text evidence="7">The sequence shown here is derived from an EMBL/GenBank/DDBJ whole genome shotgun (WGS) entry which is preliminary data.</text>
</comment>
<dbReference type="Gene3D" id="3.30.390.30">
    <property type="match status" value="1"/>
</dbReference>
<evidence type="ECO:0000259" key="6">
    <source>
        <dbReference type="Pfam" id="PF14759"/>
    </source>
</evidence>
<evidence type="ECO:0000259" key="5">
    <source>
        <dbReference type="Pfam" id="PF07992"/>
    </source>
</evidence>
<dbReference type="Gene3D" id="3.50.50.60">
    <property type="entry name" value="FAD/NAD(P)-binding domain"/>
    <property type="match status" value="2"/>
</dbReference>
<dbReference type="Proteomes" id="UP000286208">
    <property type="component" value="Unassembled WGS sequence"/>
</dbReference>
<dbReference type="Pfam" id="PF07992">
    <property type="entry name" value="Pyr_redox_2"/>
    <property type="match status" value="1"/>
</dbReference>
<evidence type="ECO:0000256" key="3">
    <source>
        <dbReference type="ARBA" id="ARBA00022827"/>
    </source>
</evidence>
<dbReference type="PRINTS" id="PR00411">
    <property type="entry name" value="PNDRDTASEI"/>
</dbReference>
<keyword evidence="3" id="KW-0274">FAD</keyword>
<feature type="domain" description="Reductase C-terminal" evidence="6">
    <location>
        <begin position="324"/>
        <end position="410"/>
    </location>
</feature>
<dbReference type="GO" id="GO:0016651">
    <property type="term" value="F:oxidoreductase activity, acting on NAD(P)H"/>
    <property type="evidence" value="ECO:0007669"/>
    <property type="project" value="TreeGrafter"/>
</dbReference>
<dbReference type="PANTHER" id="PTHR43557">
    <property type="entry name" value="APOPTOSIS-INDUCING FACTOR 1"/>
    <property type="match status" value="1"/>
</dbReference>
<evidence type="ECO:0000313" key="8">
    <source>
        <dbReference type="Proteomes" id="UP000286208"/>
    </source>
</evidence>
<dbReference type="SUPFAM" id="SSF55424">
    <property type="entry name" value="FAD/NAD-linked reductases, dimerisation (C-terminal) domain"/>
    <property type="match status" value="1"/>
</dbReference>
<dbReference type="InterPro" id="IPR036188">
    <property type="entry name" value="FAD/NAD-bd_sf"/>
</dbReference>
<evidence type="ECO:0000256" key="1">
    <source>
        <dbReference type="ARBA" id="ARBA00001974"/>
    </source>
</evidence>
<feature type="domain" description="FAD/NAD(P)-binding" evidence="5">
    <location>
        <begin position="10"/>
        <end position="303"/>
    </location>
</feature>
<keyword evidence="8" id="KW-1185">Reference proteome</keyword>
<proteinExistence type="predicted"/>
<evidence type="ECO:0000256" key="4">
    <source>
        <dbReference type="ARBA" id="ARBA00023002"/>
    </source>
</evidence>
<dbReference type="SUPFAM" id="SSF51905">
    <property type="entry name" value="FAD/NAD(P)-binding domain"/>
    <property type="match status" value="1"/>
</dbReference>
<reference evidence="7 8" key="1">
    <citation type="submission" date="2018-11" db="EMBL/GenBank/DDBJ databases">
        <title>Rhodococcus spongicola sp. nov. and Rhodococcus xishaensis sp. nov. from marine sponges.</title>
        <authorList>
            <person name="Li L."/>
            <person name="Lin H.W."/>
        </authorList>
    </citation>
    <scope>NUCLEOTIDE SEQUENCE [LARGE SCALE GENOMIC DNA]</scope>
    <source>
        <strain evidence="7 8">CCTCC AB2014297</strain>
    </source>
</reference>
<dbReference type="PRINTS" id="PR00368">
    <property type="entry name" value="FADPNR"/>
</dbReference>